<keyword evidence="4" id="KW-1185">Reference proteome</keyword>
<dbReference type="PANTHER" id="PTHR10334">
    <property type="entry name" value="CYSTEINE-RICH SECRETORY PROTEIN-RELATED"/>
    <property type="match status" value="1"/>
</dbReference>
<dbReference type="InterPro" id="IPR035940">
    <property type="entry name" value="CAP_sf"/>
</dbReference>
<dbReference type="InParanoid" id="A0A7M7NV39"/>
<dbReference type="CDD" id="cd05380">
    <property type="entry name" value="CAP_euk"/>
    <property type="match status" value="1"/>
</dbReference>
<dbReference type="KEGG" id="spu:115924159"/>
<dbReference type="GeneID" id="115924159"/>
<reference evidence="4" key="1">
    <citation type="submission" date="2015-02" db="EMBL/GenBank/DDBJ databases">
        <title>Genome sequencing for Strongylocentrotus purpuratus.</title>
        <authorList>
            <person name="Murali S."/>
            <person name="Liu Y."/>
            <person name="Vee V."/>
            <person name="English A."/>
            <person name="Wang M."/>
            <person name="Skinner E."/>
            <person name="Han Y."/>
            <person name="Muzny D.M."/>
            <person name="Worley K.C."/>
            <person name="Gibbs R.A."/>
        </authorList>
    </citation>
    <scope>NUCLEOTIDE SEQUENCE</scope>
</reference>
<feature type="domain" description="SCP" evidence="2">
    <location>
        <begin position="25"/>
        <end position="162"/>
    </location>
</feature>
<dbReference type="InterPro" id="IPR001283">
    <property type="entry name" value="CRISP-related"/>
</dbReference>
<dbReference type="Proteomes" id="UP000007110">
    <property type="component" value="Unassembled WGS sequence"/>
</dbReference>
<evidence type="ECO:0000259" key="2">
    <source>
        <dbReference type="SMART" id="SM00198"/>
    </source>
</evidence>
<evidence type="ECO:0000313" key="3">
    <source>
        <dbReference type="EnsemblMetazoa" id="XP_030841868"/>
    </source>
</evidence>
<dbReference type="PRINTS" id="PR00837">
    <property type="entry name" value="V5TPXLIKE"/>
</dbReference>
<name>A0A7M7NV39_STRPU</name>
<dbReference type="OMA" id="TACESEM"/>
<keyword evidence="1" id="KW-0732">Signal</keyword>
<reference evidence="3" key="2">
    <citation type="submission" date="2021-01" db="UniProtKB">
        <authorList>
            <consortium name="EnsemblMetazoa"/>
        </authorList>
    </citation>
    <scope>IDENTIFICATION</scope>
</reference>
<dbReference type="RefSeq" id="XP_030841868.1">
    <property type="nucleotide sequence ID" value="XM_030986008.1"/>
</dbReference>
<dbReference type="EnsemblMetazoa" id="XM_030986008">
    <property type="protein sequence ID" value="XP_030841868"/>
    <property type="gene ID" value="LOC115924159"/>
</dbReference>
<dbReference type="InterPro" id="IPR014044">
    <property type="entry name" value="CAP_dom"/>
</dbReference>
<feature type="signal peptide" evidence="1">
    <location>
        <begin position="1"/>
        <end position="21"/>
    </location>
</feature>
<evidence type="ECO:0000256" key="1">
    <source>
        <dbReference type="SAM" id="SignalP"/>
    </source>
</evidence>
<evidence type="ECO:0000313" key="4">
    <source>
        <dbReference type="Proteomes" id="UP000007110"/>
    </source>
</evidence>
<dbReference type="GO" id="GO:0005615">
    <property type="term" value="C:extracellular space"/>
    <property type="evidence" value="ECO:0000318"/>
    <property type="project" value="GO_Central"/>
</dbReference>
<dbReference type="AlphaFoldDB" id="A0A7M7NV39"/>
<accession>A0A7M7NV39</accession>
<dbReference type="SMART" id="SM00198">
    <property type="entry name" value="SCP"/>
    <property type="match status" value="1"/>
</dbReference>
<sequence>MIPAMSLVLVLAAPFGEMAYGLTPEEKSTILTRHNKYRSNVNPPAANMVPLQWGNKLATLAQTWADQCTFGYNNPSTERWDVVGQNIAKGFGSSLISLMNSWNSQKANYNLDTNMCLAAGGSCNDYIQLIWAATSFVGCGKAQCGSKTHLVCNYGPGPNMLSGRPYQSGTPCSMCPARGGNTYSCEDNLCTLN</sequence>
<protein>
    <recommendedName>
        <fullName evidence="2">SCP domain-containing protein</fullName>
    </recommendedName>
</protein>
<dbReference type="OrthoDB" id="337038at2759"/>
<dbReference type="Gene3D" id="3.40.33.10">
    <property type="entry name" value="CAP"/>
    <property type="match status" value="1"/>
</dbReference>
<feature type="chain" id="PRO_5029759598" description="SCP domain-containing protein" evidence="1">
    <location>
        <begin position="22"/>
        <end position="193"/>
    </location>
</feature>
<dbReference type="Pfam" id="PF00188">
    <property type="entry name" value="CAP"/>
    <property type="match status" value="1"/>
</dbReference>
<organism evidence="3 4">
    <name type="scientific">Strongylocentrotus purpuratus</name>
    <name type="common">Purple sea urchin</name>
    <dbReference type="NCBI Taxonomy" id="7668"/>
    <lineage>
        <taxon>Eukaryota</taxon>
        <taxon>Metazoa</taxon>
        <taxon>Echinodermata</taxon>
        <taxon>Eleutherozoa</taxon>
        <taxon>Echinozoa</taxon>
        <taxon>Echinoidea</taxon>
        <taxon>Euechinoidea</taxon>
        <taxon>Echinacea</taxon>
        <taxon>Camarodonta</taxon>
        <taxon>Echinidea</taxon>
        <taxon>Strongylocentrotidae</taxon>
        <taxon>Strongylocentrotus</taxon>
    </lineage>
</organism>
<dbReference type="SUPFAM" id="SSF55797">
    <property type="entry name" value="PR-1-like"/>
    <property type="match status" value="1"/>
</dbReference>
<proteinExistence type="predicted"/>